<dbReference type="EMBL" id="HBIJ01013528">
    <property type="protein sequence ID" value="CAE0368409.1"/>
    <property type="molecule type" value="Transcribed_RNA"/>
</dbReference>
<proteinExistence type="predicted"/>
<gene>
    <name evidence="1" type="ORF">ALAG00032_LOCUS9172</name>
</gene>
<sequence length="338" mass="39348">MIWYPPVFHELLTYLDPTIPWISTIYSSRSGSYDSGSLFRRHSNRNFLYSPSLPGKQFTLSKYTQDIVTKELLNYVFTFPPNSFLVDDCRRYFLNTIIQKNQKNISDYCSLCAGAHHNRNGVNENKNSRAFPILKPYYGFANPLLATKAAIHIILPSLIQDGLFSVCWHTGFTHDIALGLYFLLHEVPTWSVFEACFRYKHGSQNDINTTMLPPFLATKKPQIMHDFIYKHASKENDHILTTNISNLALPTCFFRSHVAGYKLTFLHNTTWYRRTGGISRAKLLKKYPLHPFTIKDCALQFSLSSESLQPTIYSHHNHRRHYPQIHGKFRRRDNNVHR</sequence>
<organism evidence="1">
    <name type="scientific">Aureoumbra lagunensis</name>
    <dbReference type="NCBI Taxonomy" id="44058"/>
    <lineage>
        <taxon>Eukaryota</taxon>
        <taxon>Sar</taxon>
        <taxon>Stramenopiles</taxon>
        <taxon>Ochrophyta</taxon>
        <taxon>Pelagophyceae</taxon>
        <taxon>Pelagomonadales</taxon>
        <taxon>Aureoumbra</taxon>
    </lineage>
</organism>
<protein>
    <submittedName>
        <fullName evidence="1">Uncharacterized protein</fullName>
    </submittedName>
</protein>
<reference evidence="1" key="1">
    <citation type="submission" date="2021-01" db="EMBL/GenBank/DDBJ databases">
        <authorList>
            <person name="Corre E."/>
            <person name="Pelletier E."/>
            <person name="Niang G."/>
            <person name="Scheremetjew M."/>
            <person name="Finn R."/>
            <person name="Kale V."/>
            <person name="Holt S."/>
            <person name="Cochrane G."/>
            <person name="Meng A."/>
            <person name="Brown T."/>
            <person name="Cohen L."/>
        </authorList>
    </citation>
    <scope>NUCLEOTIDE SEQUENCE</scope>
    <source>
        <strain evidence="1">CCMP1510</strain>
    </source>
</reference>
<name>A0A7S3JZA9_9STRA</name>
<accession>A0A7S3JZA9</accession>
<dbReference type="AlphaFoldDB" id="A0A7S3JZA9"/>
<evidence type="ECO:0000313" key="1">
    <source>
        <dbReference type="EMBL" id="CAE0368409.1"/>
    </source>
</evidence>